<proteinExistence type="predicted"/>
<keyword evidence="1" id="KW-0472">Membrane</keyword>
<evidence type="ECO:0000313" key="3">
    <source>
        <dbReference type="Proteomes" id="UP000070587"/>
    </source>
</evidence>
<evidence type="ECO:0000256" key="1">
    <source>
        <dbReference type="SAM" id="Phobius"/>
    </source>
</evidence>
<dbReference type="AlphaFoldDB" id="A0A127B797"/>
<keyword evidence="1" id="KW-0812">Transmembrane</keyword>
<evidence type="ECO:0000313" key="2">
    <source>
        <dbReference type="EMBL" id="AMM53232.1"/>
    </source>
</evidence>
<reference evidence="3" key="1">
    <citation type="submission" date="2015-02" db="EMBL/GenBank/DDBJ databases">
        <title>Pyrococcus kukulkanii sp. nov., a novel hyperthermophilic archaeon isolated from a deep-sea hydrothermal vent at the Guaymas Basin.</title>
        <authorList>
            <person name="Oger P.M."/>
            <person name="Callac N."/>
            <person name="Jebbar M."/>
            <person name="Godfroy A."/>
        </authorList>
    </citation>
    <scope>NUCLEOTIDE SEQUENCE [LARGE SCALE GENOMIC DNA]</scope>
    <source>
        <strain evidence="3">NCB100</strain>
    </source>
</reference>
<reference evidence="2 3" key="2">
    <citation type="journal article" date="2016" name="Int. J. Syst. Evol. Microbiol.">
        <title>Pyrococcus kukulkanii sp. nov., a hyperthermophilic, piezophilic archaeon isolated from a deep-sea hydrothermal vent.</title>
        <authorList>
            <person name="Callac N."/>
            <person name="Oger P."/>
            <person name="Lesongeur F."/>
            <person name="Rattray J.E."/>
            <person name="Vannier P."/>
            <person name="Michoud G."/>
            <person name="Beauverger M."/>
            <person name="Gayet N."/>
            <person name="Rouxel O."/>
            <person name="Jebbar M."/>
            <person name="Godfroy A."/>
        </authorList>
    </citation>
    <scope>NUCLEOTIDE SEQUENCE [LARGE SCALE GENOMIC DNA]</scope>
    <source>
        <strain evidence="2 3">NCB100</strain>
    </source>
</reference>
<dbReference type="KEGG" id="pyc:TQ32_01015"/>
<dbReference type="Proteomes" id="UP000070587">
    <property type="component" value="Chromosome"/>
</dbReference>
<dbReference type="EMBL" id="CP010835">
    <property type="protein sequence ID" value="AMM53232.1"/>
    <property type="molecule type" value="Genomic_DNA"/>
</dbReference>
<accession>A0A127B797</accession>
<feature type="transmembrane region" description="Helical" evidence="1">
    <location>
        <begin position="39"/>
        <end position="60"/>
    </location>
</feature>
<dbReference type="STRING" id="1609559.TQ32_01015"/>
<protein>
    <submittedName>
        <fullName evidence="2">Uncharacterized protein</fullName>
    </submittedName>
</protein>
<dbReference type="RefSeq" id="WP_068320173.1">
    <property type="nucleotide sequence ID" value="NZ_CP010835.1"/>
</dbReference>
<sequence length="64" mass="7541">MKLKIPKTLLKWLIILYIFVWFIAMINTDGFRNTSIPEVLFRVHFIFLIFAGLIIVAYLLTPVD</sequence>
<gene>
    <name evidence="2" type="ORF">TQ32_01015</name>
</gene>
<name>A0A127B797_9EURY</name>
<organism evidence="2 3">
    <name type="scientific">Pyrococcus kukulkanii</name>
    <dbReference type="NCBI Taxonomy" id="1609559"/>
    <lineage>
        <taxon>Archaea</taxon>
        <taxon>Methanobacteriati</taxon>
        <taxon>Methanobacteriota</taxon>
        <taxon>Thermococci</taxon>
        <taxon>Thermococcales</taxon>
        <taxon>Thermococcaceae</taxon>
        <taxon>Pyrococcus</taxon>
    </lineage>
</organism>
<dbReference type="GeneID" id="28490369"/>
<feature type="transmembrane region" description="Helical" evidence="1">
    <location>
        <begin position="9"/>
        <end position="27"/>
    </location>
</feature>
<dbReference type="PATRIC" id="fig|1609559.3.peg.212"/>
<keyword evidence="1" id="KW-1133">Transmembrane helix</keyword>